<dbReference type="Pfam" id="PF13961">
    <property type="entry name" value="DUF4219"/>
    <property type="match status" value="1"/>
</dbReference>
<reference evidence="3" key="1">
    <citation type="journal article" date="2011" name="Nature">
        <title>Genome sequence and analysis of the tuber crop potato.</title>
        <authorList>
            <consortium name="The Potato Genome Sequencing Consortium"/>
        </authorList>
    </citation>
    <scope>NUCLEOTIDE SEQUENCE [LARGE SCALE GENOMIC DNA]</scope>
    <source>
        <strain evidence="3">cv. DM1-3 516 R44</strain>
    </source>
</reference>
<sequence length="106" mass="12666">MDSENSFSRMAPPIFDGENYQLWAVRMETYLEALDLWEVLEEDYEINPLPNNPTVAQIKSHKEKKTIKSGKNNFVCCCFDNCFHENHYSHITKRYLDLSEERICWR</sequence>
<evidence type="ECO:0000259" key="1">
    <source>
        <dbReference type="Pfam" id="PF13961"/>
    </source>
</evidence>
<dbReference type="HOGENOM" id="CLU_2227947_0_0_1"/>
<dbReference type="InterPro" id="IPR025314">
    <property type="entry name" value="DUF4219"/>
</dbReference>
<dbReference type="PaxDb" id="4113-PGSC0003DMT400016990"/>
<dbReference type="PANTHER" id="PTHR35317:SF11">
    <property type="entry name" value="CCHC-TYPE DOMAIN-CONTAINING PROTEIN"/>
    <property type="match status" value="1"/>
</dbReference>
<dbReference type="AlphaFoldDB" id="M1A8F6"/>
<dbReference type="EnsemblPlants" id="PGSC0003DMT400016990">
    <property type="protein sequence ID" value="PGSC0003DMT400016990"/>
    <property type="gene ID" value="PGSC0003DMG400006637"/>
</dbReference>
<dbReference type="InParanoid" id="M1A8F6"/>
<keyword evidence="3" id="KW-1185">Reference proteome</keyword>
<evidence type="ECO:0000313" key="3">
    <source>
        <dbReference type="Proteomes" id="UP000011115"/>
    </source>
</evidence>
<evidence type="ECO:0000313" key="2">
    <source>
        <dbReference type="EnsemblPlants" id="PGSC0003DMT400016990"/>
    </source>
</evidence>
<proteinExistence type="predicted"/>
<accession>M1A8F6</accession>
<dbReference type="Proteomes" id="UP000011115">
    <property type="component" value="Unassembled WGS sequence"/>
</dbReference>
<dbReference type="PANTHER" id="PTHR35317">
    <property type="entry name" value="OS04G0629600 PROTEIN"/>
    <property type="match status" value="1"/>
</dbReference>
<dbReference type="Gramene" id="PGSC0003DMT400016990">
    <property type="protein sequence ID" value="PGSC0003DMT400016990"/>
    <property type="gene ID" value="PGSC0003DMG400006637"/>
</dbReference>
<protein>
    <submittedName>
        <fullName evidence="2">Phenylalanine ammonia-lyase</fullName>
    </submittedName>
</protein>
<dbReference type="eggNOG" id="ENOG502SYVR">
    <property type="taxonomic scope" value="Eukaryota"/>
</dbReference>
<feature type="domain" description="DUF4219" evidence="1">
    <location>
        <begin position="15"/>
        <end position="39"/>
    </location>
</feature>
<name>M1A8F6_SOLTU</name>
<organism evidence="2 3">
    <name type="scientific">Solanum tuberosum</name>
    <name type="common">Potato</name>
    <dbReference type="NCBI Taxonomy" id="4113"/>
    <lineage>
        <taxon>Eukaryota</taxon>
        <taxon>Viridiplantae</taxon>
        <taxon>Streptophyta</taxon>
        <taxon>Embryophyta</taxon>
        <taxon>Tracheophyta</taxon>
        <taxon>Spermatophyta</taxon>
        <taxon>Magnoliopsida</taxon>
        <taxon>eudicotyledons</taxon>
        <taxon>Gunneridae</taxon>
        <taxon>Pentapetalae</taxon>
        <taxon>asterids</taxon>
        <taxon>lamiids</taxon>
        <taxon>Solanales</taxon>
        <taxon>Solanaceae</taxon>
        <taxon>Solanoideae</taxon>
        <taxon>Solaneae</taxon>
        <taxon>Solanum</taxon>
    </lineage>
</organism>
<reference evidence="2" key="2">
    <citation type="submission" date="2015-06" db="UniProtKB">
        <authorList>
            <consortium name="EnsemblPlants"/>
        </authorList>
    </citation>
    <scope>IDENTIFICATION</scope>
    <source>
        <strain evidence="2">DM1-3 516 R44</strain>
    </source>
</reference>
<dbReference type="OMA" id="SEERICW"/>